<gene>
    <name evidence="1" type="ORF">BDV26DRAFT_250943</name>
</gene>
<dbReference type="Proteomes" id="UP000326198">
    <property type="component" value="Unassembled WGS sequence"/>
</dbReference>
<dbReference type="AlphaFoldDB" id="A0A5N7BPV1"/>
<accession>A0A5N7BPV1</accession>
<proteinExistence type="predicted"/>
<organism evidence="1 2">
    <name type="scientific">Aspergillus bertholletiae</name>
    <dbReference type="NCBI Taxonomy" id="1226010"/>
    <lineage>
        <taxon>Eukaryota</taxon>
        <taxon>Fungi</taxon>
        <taxon>Dikarya</taxon>
        <taxon>Ascomycota</taxon>
        <taxon>Pezizomycotina</taxon>
        <taxon>Eurotiomycetes</taxon>
        <taxon>Eurotiomycetidae</taxon>
        <taxon>Eurotiales</taxon>
        <taxon>Aspergillaceae</taxon>
        <taxon>Aspergillus</taxon>
        <taxon>Aspergillus subgen. Circumdati</taxon>
    </lineage>
</organism>
<evidence type="ECO:0000313" key="1">
    <source>
        <dbReference type="EMBL" id="KAE8383876.1"/>
    </source>
</evidence>
<dbReference type="EMBL" id="ML736153">
    <property type="protein sequence ID" value="KAE8383876.1"/>
    <property type="molecule type" value="Genomic_DNA"/>
</dbReference>
<protein>
    <submittedName>
        <fullName evidence="1">Uncharacterized protein</fullName>
    </submittedName>
</protein>
<reference evidence="1 2" key="1">
    <citation type="submission" date="2019-04" db="EMBL/GenBank/DDBJ databases">
        <title>Friends and foes A comparative genomics studyof 23 Aspergillus species from section Flavi.</title>
        <authorList>
            <consortium name="DOE Joint Genome Institute"/>
            <person name="Kjaerbolling I."/>
            <person name="Vesth T."/>
            <person name="Frisvad J.C."/>
            <person name="Nybo J.L."/>
            <person name="Theobald S."/>
            <person name="Kildgaard S."/>
            <person name="Isbrandt T."/>
            <person name="Kuo A."/>
            <person name="Sato A."/>
            <person name="Lyhne E.K."/>
            <person name="Kogle M.E."/>
            <person name="Wiebenga A."/>
            <person name="Kun R.S."/>
            <person name="Lubbers R.J."/>
            <person name="Makela M.R."/>
            <person name="Barry K."/>
            <person name="Chovatia M."/>
            <person name="Clum A."/>
            <person name="Daum C."/>
            <person name="Haridas S."/>
            <person name="He G."/>
            <person name="LaButti K."/>
            <person name="Lipzen A."/>
            <person name="Mondo S."/>
            <person name="Riley R."/>
            <person name="Salamov A."/>
            <person name="Simmons B.A."/>
            <person name="Magnuson J.K."/>
            <person name="Henrissat B."/>
            <person name="Mortensen U.H."/>
            <person name="Larsen T.O."/>
            <person name="Devries R.P."/>
            <person name="Grigoriev I.V."/>
            <person name="Machida M."/>
            <person name="Baker S.E."/>
            <person name="Andersen M.R."/>
        </authorList>
    </citation>
    <scope>NUCLEOTIDE SEQUENCE [LARGE SCALE GENOMIC DNA]</scope>
    <source>
        <strain evidence="1 2">IBT 29228</strain>
    </source>
</reference>
<sequence length="186" mass="20542">MRTSDLCINTEFDHVLSCSPSNLRKRSNTSLALKMKNTADQSPKGDKEAHIKQWLELAGLSELDGQKLSSAQFQEFAILLYNLCTLNQVVIDAAPQMAHMLRQLDFSPAVADWIESGPRGELIPQDKTPMPLHAIPNNQRTPLSTAQMQMLNRFLDLSVVDRVSSGNVPCAGVAGAEKQKIQEAQE</sequence>
<evidence type="ECO:0000313" key="2">
    <source>
        <dbReference type="Proteomes" id="UP000326198"/>
    </source>
</evidence>
<keyword evidence="2" id="KW-1185">Reference proteome</keyword>
<dbReference type="OrthoDB" id="10352759at2759"/>
<name>A0A5N7BPV1_9EURO</name>